<proteinExistence type="predicted"/>
<dbReference type="OrthoDB" id="122714at2"/>
<name>C1F174_ACIC5</name>
<keyword evidence="2" id="KW-1185">Reference proteome</keyword>
<dbReference type="KEGG" id="aca:ACP_2377"/>
<dbReference type="Proteomes" id="UP000002207">
    <property type="component" value="Chromosome"/>
</dbReference>
<protein>
    <submittedName>
        <fullName evidence="1">Uncharacterized protein</fullName>
    </submittedName>
</protein>
<dbReference type="InParanoid" id="C1F174"/>
<evidence type="ECO:0000313" key="1">
    <source>
        <dbReference type="EMBL" id="ACO33847.1"/>
    </source>
</evidence>
<gene>
    <name evidence="1" type="ordered locus">ACP_2377</name>
</gene>
<dbReference type="eggNOG" id="ENOG5033CHY">
    <property type="taxonomic scope" value="Bacteria"/>
</dbReference>
<dbReference type="HOGENOM" id="CLU_2699542_0_0_0"/>
<evidence type="ECO:0000313" key="2">
    <source>
        <dbReference type="Proteomes" id="UP000002207"/>
    </source>
</evidence>
<dbReference type="STRING" id="240015.ACP_2377"/>
<dbReference type="AlphaFoldDB" id="C1F174"/>
<dbReference type="EMBL" id="CP001472">
    <property type="protein sequence ID" value="ACO33847.1"/>
    <property type="molecule type" value="Genomic_DNA"/>
</dbReference>
<sequence length="73" mass="7664">MDQSTASNAARRNEDIALDLLKFVVTSTGVARSASSAPGFVAASAAKPEDHVQQLLALYSRCLRVVEGKGDSN</sequence>
<accession>C1F174</accession>
<reference evidence="1 2" key="1">
    <citation type="journal article" date="2009" name="Appl. Environ. Microbiol.">
        <title>Three genomes from the phylum Acidobacteria provide insight into the lifestyles of these microorganisms in soils.</title>
        <authorList>
            <person name="Ward N.L."/>
            <person name="Challacombe J.F."/>
            <person name="Janssen P.H."/>
            <person name="Henrissat B."/>
            <person name="Coutinho P.M."/>
            <person name="Wu M."/>
            <person name="Xie G."/>
            <person name="Haft D.H."/>
            <person name="Sait M."/>
            <person name="Badger J."/>
            <person name="Barabote R.D."/>
            <person name="Bradley B."/>
            <person name="Brettin T.S."/>
            <person name="Brinkac L.M."/>
            <person name="Bruce D."/>
            <person name="Creasy T."/>
            <person name="Daugherty S.C."/>
            <person name="Davidsen T.M."/>
            <person name="DeBoy R.T."/>
            <person name="Detter J.C."/>
            <person name="Dodson R.J."/>
            <person name="Durkin A.S."/>
            <person name="Ganapathy A."/>
            <person name="Gwinn-Giglio M."/>
            <person name="Han C.S."/>
            <person name="Khouri H."/>
            <person name="Kiss H."/>
            <person name="Kothari S.P."/>
            <person name="Madupu R."/>
            <person name="Nelson K.E."/>
            <person name="Nelson W.C."/>
            <person name="Paulsen I."/>
            <person name="Penn K."/>
            <person name="Ren Q."/>
            <person name="Rosovitz M.J."/>
            <person name="Selengut J.D."/>
            <person name="Shrivastava S."/>
            <person name="Sullivan S.A."/>
            <person name="Tapia R."/>
            <person name="Thompson L.S."/>
            <person name="Watkins K.L."/>
            <person name="Yang Q."/>
            <person name="Yu C."/>
            <person name="Zafar N."/>
            <person name="Zhou L."/>
            <person name="Kuske C.R."/>
        </authorList>
    </citation>
    <scope>NUCLEOTIDE SEQUENCE [LARGE SCALE GENOMIC DNA]</scope>
    <source>
        <strain evidence="2">ATCC 51196 / DSM 11244 / BCRC 80197 / JCM 7670 / NBRC 15755 / NCIMB 13165 / 161</strain>
    </source>
</reference>
<organism evidence="1 2">
    <name type="scientific">Acidobacterium capsulatum (strain ATCC 51196 / DSM 11244 / BCRC 80197 / JCM 7670 / NBRC 15755 / NCIMB 13165 / 161)</name>
    <dbReference type="NCBI Taxonomy" id="240015"/>
    <lineage>
        <taxon>Bacteria</taxon>
        <taxon>Pseudomonadati</taxon>
        <taxon>Acidobacteriota</taxon>
        <taxon>Terriglobia</taxon>
        <taxon>Terriglobales</taxon>
        <taxon>Acidobacteriaceae</taxon>
        <taxon>Acidobacterium</taxon>
    </lineage>
</organism>
<dbReference type="RefSeq" id="WP_015897464.1">
    <property type="nucleotide sequence ID" value="NC_012483.1"/>
</dbReference>